<feature type="non-terminal residue" evidence="7">
    <location>
        <position position="1"/>
    </location>
</feature>
<proteinExistence type="inferred from homology"/>
<dbReference type="PANTHER" id="PTHR33217">
    <property type="entry name" value="TRANSPOSASE FOR INSERTION SEQUENCE ELEMENT IS1081"/>
    <property type="match status" value="1"/>
</dbReference>
<organism evidence="7 8">
    <name type="scientific">Permianibacter aggregans</name>
    <dbReference type="NCBI Taxonomy" id="1510150"/>
    <lineage>
        <taxon>Bacteria</taxon>
        <taxon>Pseudomonadati</taxon>
        <taxon>Pseudomonadota</taxon>
        <taxon>Gammaproteobacteria</taxon>
        <taxon>Pseudomonadales</taxon>
        <taxon>Pseudomonadaceae</taxon>
        <taxon>Permianibacter</taxon>
    </lineage>
</organism>
<evidence type="ECO:0000256" key="6">
    <source>
        <dbReference type="RuleBase" id="RU365089"/>
    </source>
</evidence>
<comment type="caution">
    <text evidence="7">The sequence shown here is derived from an EMBL/GenBank/DDBJ whole genome shotgun (WGS) entry which is preliminary data.</text>
</comment>
<sequence>LAEFEQNWGGKYPHIGPSWRNNWTRLTVFFDYPPEIRKIIYTTNAIESLNASLQKVLKPKKAFPNDEAILKVLYLTLHRIAEKWTMPVHDWKAALNQLLIVFGEDRVKV</sequence>
<keyword evidence="5 6" id="KW-0233">DNA recombination</keyword>
<evidence type="ECO:0000256" key="2">
    <source>
        <dbReference type="ARBA" id="ARBA00010961"/>
    </source>
</evidence>
<dbReference type="EMBL" id="SNYM01000001">
    <property type="protein sequence ID" value="TDQ51396.1"/>
    <property type="molecule type" value="Genomic_DNA"/>
</dbReference>
<protein>
    <recommendedName>
        <fullName evidence="6">Mutator family transposase</fullName>
    </recommendedName>
</protein>
<evidence type="ECO:0000313" key="7">
    <source>
        <dbReference type="EMBL" id="TDQ51396.1"/>
    </source>
</evidence>
<evidence type="ECO:0000256" key="1">
    <source>
        <dbReference type="ARBA" id="ARBA00002190"/>
    </source>
</evidence>
<dbReference type="GO" id="GO:0004803">
    <property type="term" value="F:transposase activity"/>
    <property type="evidence" value="ECO:0007669"/>
    <property type="project" value="UniProtKB-UniRule"/>
</dbReference>
<dbReference type="InterPro" id="IPR001207">
    <property type="entry name" value="Transposase_mutator"/>
</dbReference>
<evidence type="ECO:0000256" key="4">
    <source>
        <dbReference type="ARBA" id="ARBA00023125"/>
    </source>
</evidence>
<name>A0A4R6UYK7_9GAMM</name>
<dbReference type="GO" id="GO:0003677">
    <property type="term" value="F:DNA binding"/>
    <property type="evidence" value="ECO:0007669"/>
    <property type="project" value="UniProtKB-UniRule"/>
</dbReference>
<accession>A0A4R6UYK7</accession>
<dbReference type="RefSeq" id="WP_162848137.1">
    <property type="nucleotide sequence ID" value="NZ_SNYM01000001.1"/>
</dbReference>
<evidence type="ECO:0000313" key="8">
    <source>
        <dbReference type="Proteomes" id="UP000295375"/>
    </source>
</evidence>
<dbReference type="PANTHER" id="PTHR33217:SF5">
    <property type="entry name" value="MUTATOR FAMILY TRANSPOSASE"/>
    <property type="match status" value="1"/>
</dbReference>
<dbReference type="Proteomes" id="UP000295375">
    <property type="component" value="Unassembled WGS sequence"/>
</dbReference>
<keyword evidence="6" id="KW-0814">Transposable element</keyword>
<comment type="similarity">
    <text evidence="2 6">Belongs to the transposase mutator family.</text>
</comment>
<evidence type="ECO:0000256" key="3">
    <source>
        <dbReference type="ARBA" id="ARBA00022578"/>
    </source>
</evidence>
<keyword evidence="8" id="KW-1185">Reference proteome</keyword>
<keyword evidence="4 6" id="KW-0238">DNA-binding</keyword>
<reference evidence="7 8" key="1">
    <citation type="submission" date="2019-03" db="EMBL/GenBank/DDBJ databases">
        <title>Genomic Encyclopedia of Type Strains, Phase IV (KMG-IV): sequencing the most valuable type-strain genomes for metagenomic binning, comparative biology and taxonomic classification.</title>
        <authorList>
            <person name="Goeker M."/>
        </authorList>
    </citation>
    <scope>NUCLEOTIDE SEQUENCE [LARGE SCALE GENOMIC DNA]</scope>
    <source>
        <strain evidence="7 8">DSM 103792</strain>
    </source>
</reference>
<evidence type="ECO:0000256" key="5">
    <source>
        <dbReference type="ARBA" id="ARBA00023172"/>
    </source>
</evidence>
<dbReference type="GO" id="GO:0006313">
    <property type="term" value="P:DNA transposition"/>
    <property type="evidence" value="ECO:0007669"/>
    <property type="project" value="UniProtKB-UniRule"/>
</dbReference>
<keyword evidence="3 6" id="KW-0815">Transposition</keyword>
<dbReference type="AlphaFoldDB" id="A0A4R6UYK7"/>
<gene>
    <name evidence="7" type="ORF">EV696_101372</name>
</gene>
<comment type="function">
    <text evidence="1 6">Required for the transposition of the insertion element.</text>
</comment>
<dbReference type="Pfam" id="PF00872">
    <property type="entry name" value="Transposase_mut"/>
    <property type="match status" value="1"/>
</dbReference>